<feature type="signal peptide" evidence="1">
    <location>
        <begin position="1"/>
        <end position="17"/>
    </location>
</feature>
<dbReference type="OrthoDB" id="2657915at2"/>
<dbReference type="Proteomes" id="UP000558113">
    <property type="component" value="Unassembled WGS sequence"/>
</dbReference>
<evidence type="ECO:0008006" key="4">
    <source>
        <dbReference type="Google" id="ProtNLM"/>
    </source>
</evidence>
<feature type="chain" id="PRO_5038910196" description="Lipoprotein" evidence="1">
    <location>
        <begin position="18"/>
        <end position="338"/>
    </location>
</feature>
<keyword evidence="3" id="KW-1185">Reference proteome</keyword>
<keyword evidence="1" id="KW-0732">Signal</keyword>
<gene>
    <name evidence="2" type="ORF">GT003_20695</name>
</gene>
<dbReference type="PROSITE" id="PS51257">
    <property type="entry name" value="PROKAR_LIPOPROTEIN"/>
    <property type="match status" value="1"/>
</dbReference>
<organism evidence="2 3">
    <name type="scientific">Paenibacillus sacheonensis</name>
    <dbReference type="NCBI Taxonomy" id="742054"/>
    <lineage>
        <taxon>Bacteria</taxon>
        <taxon>Bacillati</taxon>
        <taxon>Bacillota</taxon>
        <taxon>Bacilli</taxon>
        <taxon>Bacillales</taxon>
        <taxon>Paenibacillaceae</taxon>
        <taxon>Paenibacillus</taxon>
    </lineage>
</organism>
<name>A0A7X4YRW1_9BACL</name>
<sequence>MKACRRGTITLLIAAMAAATGCSSSDSPREVWLDAIATTSKADSYTYSGSFTIHDIRLPQPAGDLSNRDAALIMALPILLKGAVIQVHGAVQKDPQRAELLLDATLGTGDVKLSMKLPILVTEDKIYMKVPQIPGVAVPAAVADRFIVIDAKKLAEEQGGGNVLDGEAPELVKGALTSFFGGLDDTYYSEPAAADVKNLPTGYEADRYVRVKTDESHSDALLKVIAENAIPKVVDLLLGNEAYMKSFGLTKEKLQASKNELSAAKLQEQYTIKALELTGGIKDDYVTFEAGKLQLDTGDANGMQVDIQFMLSQDAFNKKVSFEVELPKDAVPAEQWLP</sequence>
<dbReference type="EMBL" id="JAAAMU010000011">
    <property type="protein sequence ID" value="NBC71420.1"/>
    <property type="molecule type" value="Genomic_DNA"/>
</dbReference>
<dbReference type="RefSeq" id="WP_161701363.1">
    <property type="nucleotide sequence ID" value="NZ_JAAAMU010000011.1"/>
</dbReference>
<evidence type="ECO:0000256" key="1">
    <source>
        <dbReference type="SAM" id="SignalP"/>
    </source>
</evidence>
<evidence type="ECO:0000313" key="3">
    <source>
        <dbReference type="Proteomes" id="UP000558113"/>
    </source>
</evidence>
<protein>
    <recommendedName>
        <fullName evidence="4">Lipoprotein</fullName>
    </recommendedName>
</protein>
<proteinExistence type="predicted"/>
<accession>A0A7X4YRW1</accession>
<comment type="caution">
    <text evidence="2">The sequence shown here is derived from an EMBL/GenBank/DDBJ whole genome shotgun (WGS) entry which is preliminary data.</text>
</comment>
<evidence type="ECO:0000313" key="2">
    <source>
        <dbReference type="EMBL" id="NBC71420.1"/>
    </source>
</evidence>
<reference evidence="2 3" key="1">
    <citation type="submission" date="2020-01" db="EMBL/GenBank/DDBJ databases">
        <title>Paenibacillus soybeanensis sp. nov. isolated from the nodules of soybean (Glycine max(L.) Merr).</title>
        <authorList>
            <person name="Wang H."/>
        </authorList>
    </citation>
    <scope>NUCLEOTIDE SEQUENCE [LARGE SCALE GENOMIC DNA]</scope>
    <source>
        <strain evidence="2 3">DSM 23054</strain>
    </source>
</reference>
<dbReference type="AlphaFoldDB" id="A0A7X4YRW1"/>